<dbReference type="EMBL" id="WAIE01000001">
    <property type="protein sequence ID" value="KAB1443561.1"/>
    <property type="molecule type" value="Genomic_DNA"/>
</dbReference>
<reference evidence="1 2" key="1">
    <citation type="journal article" date="2017" name="Int. J. Syst. Evol. Microbiol.">
        <title>Desulfovibrio senegalensis sp. nov., a mesophilic sulfate reducer isolated from marine sediment.</title>
        <authorList>
            <person name="Thioye A."/>
            <person name="Gam Z.B.A."/>
            <person name="Mbengue M."/>
            <person name="Cayol J.L."/>
            <person name="Joseph-Bartoli M."/>
            <person name="Toure-Kane C."/>
            <person name="Labat M."/>
        </authorList>
    </citation>
    <scope>NUCLEOTIDE SEQUENCE [LARGE SCALE GENOMIC DNA]</scope>
    <source>
        <strain evidence="1 2">DSM 101509</strain>
    </source>
</reference>
<keyword evidence="2" id="KW-1185">Reference proteome</keyword>
<name>A0A6N6N764_9BACT</name>
<accession>A0A6N6N764</accession>
<organism evidence="1 2">
    <name type="scientific">Pseudodesulfovibrio senegalensis</name>
    <dbReference type="NCBI Taxonomy" id="1721087"/>
    <lineage>
        <taxon>Bacteria</taxon>
        <taxon>Pseudomonadati</taxon>
        <taxon>Thermodesulfobacteriota</taxon>
        <taxon>Desulfovibrionia</taxon>
        <taxon>Desulfovibrionales</taxon>
        <taxon>Desulfovibrionaceae</taxon>
    </lineage>
</organism>
<dbReference type="RefSeq" id="WP_151149933.1">
    <property type="nucleotide sequence ID" value="NZ_WAIE01000001.1"/>
</dbReference>
<evidence type="ECO:0000313" key="1">
    <source>
        <dbReference type="EMBL" id="KAB1443561.1"/>
    </source>
</evidence>
<dbReference type="InterPro" id="IPR043038">
    <property type="entry name" value="VbhA_sf"/>
</dbReference>
<comment type="caution">
    <text evidence="1">The sequence shown here is derived from an EMBL/GenBank/DDBJ whole genome shotgun (WGS) entry which is preliminary data.</text>
</comment>
<dbReference type="InterPro" id="IPR033788">
    <property type="entry name" value="VbhA-like"/>
</dbReference>
<evidence type="ECO:0008006" key="3">
    <source>
        <dbReference type="Google" id="ProtNLM"/>
    </source>
</evidence>
<dbReference type="Gene3D" id="1.10.8.1050">
    <property type="entry name" value="Antitoxin VbhA-like"/>
    <property type="match status" value="1"/>
</dbReference>
<sequence>MVIKHTTLTPEEMKRRERVLEDALASCAIEGFNLTPEDLKEVRKTVMTYDTSDEMVADLKKRMGID</sequence>
<dbReference type="AlphaFoldDB" id="A0A6N6N764"/>
<protein>
    <recommendedName>
        <fullName evidence="3">Antitoxin VbhA domain-containing protein</fullName>
    </recommendedName>
</protein>
<dbReference type="Proteomes" id="UP000438699">
    <property type="component" value="Unassembled WGS sequence"/>
</dbReference>
<evidence type="ECO:0000313" key="2">
    <source>
        <dbReference type="Proteomes" id="UP000438699"/>
    </source>
</evidence>
<proteinExistence type="predicted"/>
<gene>
    <name evidence="1" type="ORF">F8A88_04760</name>
</gene>
<dbReference type="CDD" id="cd11586">
    <property type="entry name" value="VbhA_like"/>
    <property type="match status" value="1"/>
</dbReference>